<protein>
    <recommendedName>
        <fullName evidence="1">Metallo-beta-lactamase domain-containing protein</fullName>
    </recommendedName>
</protein>
<accession>A0A0D7B9I1</accession>
<dbReference type="GO" id="GO:0016740">
    <property type="term" value="F:transferase activity"/>
    <property type="evidence" value="ECO:0007669"/>
    <property type="project" value="TreeGrafter"/>
</dbReference>
<dbReference type="InterPro" id="IPR036866">
    <property type="entry name" value="RibonucZ/Hydroxyglut_hydro"/>
</dbReference>
<dbReference type="Gene3D" id="3.60.15.10">
    <property type="entry name" value="Ribonuclease Z/Hydroxyacylglutathione hydrolase-like"/>
    <property type="match status" value="1"/>
</dbReference>
<dbReference type="Pfam" id="PF00753">
    <property type="entry name" value="Lactamase_B"/>
    <property type="match status" value="1"/>
</dbReference>
<dbReference type="PANTHER" id="PTHR13754:SF13">
    <property type="entry name" value="METALLO-BETA-LACTAMASE SUPERFAMILY PROTEIN (AFU_ORTHOLOGUE AFUA_3G07630)"/>
    <property type="match status" value="1"/>
</dbReference>
<organism evidence="2 3">
    <name type="scientific">Cylindrobasidium torrendii FP15055 ss-10</name>
    <dbReference type="NCBI Taxonomy" id="1314674"/>
    <lineage>
        <taxon>Eukaryota</taxon>
        <taxon>Fungi</taxon>
        <taxon>Dikarya</taxon>
        <taxon>Basidiomycota</taxon>
        <taxon>Agaricomycotina</taxon>
        <taxon>Agaricomycetes</taxon>
        <taxon>Agaricomycetidae</taxon>
        <taxon>Agaricales</taxon>
        <taxon>Marasmiineae</taxon>
        <taxon>Physalacriaceae</taxon>
        <taxon>Cylindrobasidium</taxon>
    </lineage>
</organism>
<dbReference type="Proteomes" id="UP000054007">
    <property type="component" value="Unassembled WGS sequence"/>
</dbReference>
<reference evidence="2 3" key="1">
    <citation type="journal article" date="2015" name="Fungal Genet. Biol.">
        <title>Evolution of novel wood decay mechanisms in Agaricales revealed by the genome sequences of Fistulina hepatica and Cylindrobasidium torrendii.</title>
        <authorList>
            <person name="Floudas D."/>
            <person name="Held B.W."/>
            <person name="Riley R."/>
            <person name="Nagy L.G."/>
            <person name="Koehler G."/>
            <person name="Ransdell A.S."/>
            <person name="Younus H."/>
            <person name="Chow J."/>
            <person name="Chiniquy J."/>
            <person name="Lipzen A."/>
            <person name="Tritt A."/>
            <person name="Sun H."/>
            <person name="Haridas S."/>
            <person name="LaButti K."/>
            <person name="Ohm R.A."/>
            <person name="Kues U."/>
            <person name="Blanchette R.A."/>
            <person name="Grigoriev I.V."/>
            <person name="Minto R.E."/>
            <person name="Hibbett D.S."/>
        </authorList>
    </citation>
    <scope>NUCLEOTIDE SEQUENCE [LARGE SCALE GENOMIC DNA]</scope>
    <source>
        <strain evidence="2 3">FP15055 ss-10</strain>
    </source>
</reference>
<dbReference type="PANTHER" id="PTHR13754">
    <property type="entry name" value="METALLO-BETA-LACTAMASE SUPERFAMILY PROTEIN"/>
    <property type="match status" value="1"/>
</dbReference>
<evidence type="ECO:0000313" key="3">
    <source>
        <dbReference type="Proteomes" id="UP000054007"/>
    </source>
</evidence>
<dbReference type="STRING" id="1314674.A0A0D7B9I1"/>
<dbReference type="InterPro" id="IPR041712">
    <property type="entry name" value="DHPS-like_MBL-fold"/>
</dbReference>
<proteinExistence type="predicted"/>
<dbReference type="CDD" id="cd07713">
    <property type="entry name" value="DHPS-like_MBL-fold"/>
    <property type="match status" value="1"/>
</dbReference>
<sequence>MSVDLRKVQNLKITFLVDNSIEWFTKLPAGFSSELKQHLTGHHHAMDPVTNTPLIDLDNYCCGAHGFGALIETRVDEASSPQYTLFDTGPDRFSLVRNLKSVQINTAKISRVITSHWHSDHTGGLLSFLDYRNEQGAKTAVVVDCHPDRPFQRGIAPGPNYDKVIGALARDPEFDAMQSRGAVVDKHAEAHVVAGGGVYVSGEIPRVTSYEQGIPGARRWNEQKALWEDEEHIMDERYAAIDVLGKGLVIFSACSHAGIVNVIKHAVDTFSRPIYMIVGGLHLATPDLIERIAPTVKFLSETLRPSPTYILPMHCSGFPAKIALESAFGEGCIPAGVGMSVDLQGNEEHEARLFPAKY</sequence>
<dbReference type="OrthoDB" id="1470350at2759"/>
<keyword evidence="3" id="KW-1185">Reference proteome</keyword>
<evidence type="ECO:0000313" key="2">
    <source>
        <dbReference type="EMBL" id="KIY66895.1"/>
    </source>
</evidence>
<dbReference type="InterPro" id="IPR052926">
    <property type="entry name" value="Metallo-beta-lactamase_dom"/>
</dbReference>
<dbReference type="SUPFAM" id="SSF56281">
    <property type="entry name" value="Metallo-hydrolase/oxidoreductase"/>
    <property type="match status" value="1"/>
</dbReference>
<name>A0A0D7B9I1_9AGAR</name>
<gene>
    <name evidence="2" type="ORF">CYLTODRAFT_423042</name>
</gene>
<evidence type="ECO:0000259" key="1">
    <source>
        <dbReference type="Pfam" id="PF00753"/>
    </source>
</evidence>
<dbReference type="AlphaFoldDB" id="A0A0D7B9I1"/>
<dbReference type="EMBL" id="KN880541">
    <property type="protein sequence ID" value="KIY66895.1"/>
    <property type="molecule type" value="Genomic_DNA"/>
</dbReference>
<feature type="domain" description="Metallo-beta-lactamase" evidence="1">
    <location>
        <begin position="84"/>
        <end position="137"/>
    </location>
</feature>
<dbReference type="InterPro" id="IPR001279">
    <property type="entry name" value="Metallo-B-lactamas"/>
</dbReference>